<dbReference type="PANTHER" id="PTHR33112:SF16">
    <property type="entry name" value="HETEROKARYON INCOMPATIBILITY DOMAIN-CONTAINING PROTEIN"/>
    <property type="match status" value="1"/>
</dbReference>
<keyword evidence="3" id="KW-1185">Reference proteome</keyword>
<dbReference type="Pfam" id="PF06985">
    <property type="entry name" value="HET"/>
    <property type="match status" value="1"/>
</dbReference>
<accession>A0ABY0FWY4</accession>
<comment type="caution">
    <text evidence="2">The sequence shown here is derived from an EMBL/GenBank/DDBJ whole genome shotgun (WGS) entry which is preliminary data.</text>
</comment>
<name>A0ABY0FWY4_9PLEO</name>
<dbReference type="EMBL" id="PDXF01000081">
    <property type="protein sequence ID" value="RYN90114.1"/>
    <property type="molecule type" value="Genomic_DNA"/>
</dbReference>
<proteinExistence type="predicted"/>
<evidence type="ECO:0000259" key="1">
    <source>
        <dbReference type="Pfam" id="PF06985"/>
    </source>
</evidence>
<feature type="domain" description="Heterokaryon incompatibility" evidence="1">
    <location>
        <begin position="78"/>
        <end position="187"/>
    </location>
</feature>
<sequence>MERDSHRTLREIHGSRENLVSSVNDILEKALVEVVDDDLHLNLRFVTPYELSTDWPTDENCSEYALTLPGELPPGQEYISVSYTWAHSQQIDASKPIPDYRIKDRATPDAPFRSINCPTMVFHRAWCFARARKIPYIWIDQECIYQENAEDKQRHLQIMDRIYKRSKFTVAILSKEVPDTMLSALALDVDYRGQEHLAKLRSEILPDGVAISSLYDNFKENSEKILSSILSDR</sequence>
<protein>
    <recommendedName>
        <fullName evidence="1">Heterokaryon incompatibility domain-containing protein</fullName>
    </recommendedName>
</protein>
<gene>
    <name evidence="2" type="ORF">AA0119_g11226</name>
</gene>
<evidence type="ECO:0000313" key="3">
    <source>
        <dbReference type="Proteomes" id="UP000293195"/>
    </source>
</evidence>
<reference evidence="3" key="1">
    <citation type="journal article" date="2019" name="bioRxiv">
        <title>Genomics, evolutionary history and diagnostics of the Alternaria alternata species group including apple and Asian pear pathotypes.</title>
        <authorList>
            <person name="Armitage A.D."/>
            <person name="Cockerton H.M."/>
            <person name="Sreenivasaprasad S."/>
            <person name="Woodhall J.W."/>
            <person name="Lane C.R."/>
            <person name="Harrison R.J."/>
            <person name="Clarkson J.P."/>
        </authorList>
    </citation>
    <scope>NUCLEOTIDE SEQUENCE [LARGE SCALE GENOMIC DNA]</scope>
    <source>
        <strain evidence="3">FERA 635</strain>
    </source>
</reference>
<dbReference type="InterPro" id="IPR010730">
    <property type="entry name" value="HET"/>
</dbReference>
<dbReference type="Proteomes" id="UP000293195">
    <property type="component" value="Unassembled WGS sequence"/>
</dbReference>
<dbReference type="PANTHER" id="PTHR33112">
    <property type="entry name" value="DOMAIN PROTEIN, PUTATIVE-RELATED"/>
    <property type="match status" value="1"/>
</dbReference>
<evidence type="ECO:0000313" key="2">
    <source>
        <dbReference type="EMBL" id="RYN90114.1"/>
    </source>
</evidence>
<organism evidence="2 3">
    <name type="scientific">Alternaria tenuissima</name>
    <dbReference type="NCBI Taxonomy" id="119927"/>
    <lineage>
        <taxon>Eukaryota</taxon>
        <taxon>Fungi</taxon>
        <taxon>Dikarya</taxon>
        <taxon>Ascomycota</taxon>
        <taxon>Pezizomycotina</taxon>
        <taxon>Dothideomycetes</taxon>
        <taxon>Pleosporomycetidae</taxon>
        <taxon>Pleosporales</taxon>
        <taxon>Pleosporineae</taxon>
        <taxon>Pleosporaceae</taxon>
        <taxon>Alternaria</taxon>
        <taxon>Alternaria sect. Alternaria</taxon>
        <taxon>Alternaria alternata complex</taxon>
    </lineage>
</organism>